<keyword evidence="3" id="KW-1185">Reference proteome</keyword>
<organism evidence="2 3">
    <name type="scientific">Hyalangium minutum</name>
    <dbReference type="NCBI Taxonomy" id="394096"/>
    <lineage>
        <taxon>Bacteria</taxon>
        <taxon>Pseudomonadati</taxon>
        <taxon>Myxococcota</taxon>
        <taxon>Myxococcia</taxon>
        <taxon>Myxococcales</taxon>
        <taxon>Cystobacterineae</taxon>
        <taxon>Archangiaceae</taxon>
        <taxon>Hyalangium</taxon>
    </lineage>
</organism>
<feature type="compositionally biased region" description="Polar residues" evidence="1">
    <location>
        <begin position="342"/>
        <end position="354"/>
    </location>
</feature>
<dbReference type="STRING" id="394096.DB31_1353"/>
<dbReference type="InterPro" id="IPR011992">
    <property type="entry name" value="EF-hand-dom_pair"/>
</dbReference>
<dbReference type="PANTHER" id="PTHR39431:SF1">
    <property type="entry name" value="FRPA_C-RELATED PROTEIN"/>
    <property type="match status" value="1"/>
</dbReference>
<gene>
    <name evidence="2" type="ORF">DB31_1353</name>
</gene>
<evidence type="ECO:0008006" key="4">
    <source>
        <dbReference type="Google" id="ProtNLM"/>
    </source>
</evidence>
<evidence type="ECO:0000313" key="3">
    <source>
        <dbReference type="Proteomes" id="UP000028725"/>
    </source>
</evidence>
<protein>
    <recommendedName>
        <fullName evidence="4">EF-hand domain-containing protein</fullName>
    </recommendedName>
</protein>
<sequence>MGFASFSFSGMFFSSSTLNSLNHACGCHPQSAPLNTLGSLFSSISLLQNFGSMCGTGWGQNCVPQPPACPQPSPLEKGKMWDVFFDAKSGTKTTQKSPIVLDLNGNGRPDITGSNIKGNGKLEGKTVKGFDLDPQNRQWETKSLMRRPAKGGGAPELPAGVKAQVFDKNGKLVKTLTAEQLQALQKKNSKGWNADGGDMGLGLSNGMRAEFRDANGRLVSELKQDGTNKNKFLYFWGNKNENEWTKAWDPKTGGDGMLVWDTDGDGKITSGKELFGHVDLNGKETFKNGYEKLSHYFDKDGDGKVQGEELKGLKIWEDRNGDGITQQGELVELEKHGISQLNTNYKPGDMSSSYGYRPPGQTQQAPASPPPAPATPASLPAMQQTWQFFQMLEVMRQMQMFGFGLA</sequence>
<dbReference type="EMBL" id="JMCB01000012">
    <property type="protein sequence ID" value="KFE65237.1"/>
    <property type="molecule type" value="Genomic_DNA"/>
</dbReference>
<evidence type="ECO:0000256" key="1">
    <source>
        <dbReference type="SAM" id="MobiDB-lite"/>
    </source>
</evidence>
<feature type="region of interest" description="Disordered" evidence="1">
    <location>
        <begin position="342"/>
        <end position="378"/>
    </location>
</feature>
<dbReference type="Proteomes" id="UP000028725">
    <property type="component" value="Unassembled WGS sequence"/>
</dbReference>
<name>A0A085WC24_9BACT</name>
<proteinExistence type="predicted"/>
<dbReference type="RefSeq" id="WP_052420298.1">
    <property type="nucleotide sequence ID" value="NZ_JMCB01000012.1"/>
</dbReference>
<evidence type="ECO:0000313" key="2">
    <source>
        <dbReference type="EMBL" id="KFE65237.1"/>
    </source>
</evidence>
<comment type="caution">
    <text evidence="2">The sequence shown here is derived from an EMBL/GenBank/DDBJ whole genome shotgun (WGS) entry which is preliminary data.</text>
</comment>
<reference evidence="2 3" key="1">
    <citation type="submission" date="2014-04" db="EMBL/GenBank/DDBJ databases">
        <title>Genome assembly of Hyalangium minutum DSM 14724.</title>
        <authorList>
            <person name="Sharma G."/>
            <person name="Subramanian S."/>
        </authorList>
    </citation>
    <scope>NUCLEOTIDE SEQUENCE [LARGE SCALE GENOMIC DNA]</scope>
    <source>
        <strain evidence="2 3">DSM 14724</strain>
    </source>
</reference>
<dbReference type="PANTHER" id="PTHR39431">
    <property type="entry name" value="FRPA/C-RELATED PROTEIN"/>
    <property type="match status" value="1"/>
</dbReference>
<dbReference type="PROSITE" id="PS00018">
    <property type="entry name" value="EF_HAND_1"/>
    <property type="match status" value="1"/>
</dbReference>
<dbReference type="AlphaFoldDB" id="A0A085WC24"/>
<dbReference type="SUPFAM" id="SSF47473">
    <property type="entry name" value="EF-hand"/>
    <property type="match status" value="1"/>
</dbReference>
<dbReference type="OrthoDB" id="9773411at2"/>
<dbReference type="InterPro" id="IPR018247">
    <property type="entry name" value="EF_Hand_1_Ca_BS"/>
</dbReference>
<accession>A0A085WC24</accession>